<proteinExistence type="predicted"/>
<organism evidence="1 2">
    <name type="scientific">Datura stramonium</name>
    <name type="common">Jimsonweed</name>
    <name type="synonym">Common thornapple</name>
    <dbReference type="NCBI Taxonomy" id="4076"/>
    <lineage>
        <taxon>Eukaryota</taxon>
        <taxon>Viridiplantae</taxon>
        <taxon>Streptophyta</taxon>
        <taxon>Embryophyta</taxon>
        <taxon>Tracheophyta</taxon>
        <taxon>Spermatophyta</taxon>
        <taxon>Magnoliopsida</taxon>
        <taxon>eudicotyledons</taxon>
        <taxon>Gunneridae</taxon>
        <taxon>Pentapetalae</taxon>
        <taxon>asterids</taxon>
        <taxon>lamiids</taxon>
        <taxon>Solanales</taxon>
        <taxon>Solanaceae</taxon>
        <taxon>Solanoideae</taxon>
        <taxon>Datureae</taxon>
        <taxon>Datura</taxon>
    </lineage>
</organism>
<accession>A0ABS8V818</accession>
<keyword evidence="2" id="KW-1185">Reference proteome</keyword>
<comment type="caution">
    <text evidence="1">The sequence shown here is derived from an EMBL/GenBank/DDBJ whole genome shotgun (WGS) entry which is preliminary data.</text>
</comment>
<evidence type="ECO:0000313" key="1">
    <source>
        <dbReference type="EMBL" id="MCD9642552.1"/>
    </source>
</evidence>
<dbReference type="Proteomes" id="UP000823775">
    <property type="component" value="Unassembled WGS sequence"/>
</dbReference>
<gene>
    <name evidence="1" type="ORF">HAX54_029411</name>
</gene>
<evidence type="ECO:0000313" key="2">
    <source>
        <dbReference type="Proteomes" id="UP000823775"/>
    </source>
</evidence>
<protein>
    <submittedName>
        <fullName evidence="1">Uncharacterized protein</fullName>
    </submittedName>
</protein>
<sequence length="134" mass="15358">MDGNLIIFRRRGCSLSSSRWFRGFRAFHVRQCRDSIPFRRASIGEPLERTVPHFLEQADREEGGFKELGVSRIRFSVSWVPLVDGDGEVSLVIFGDGGGQGENDIDVEARRRDTGDVEIELERRNKKEFGQKRC</sequence>
<reference evidence="1 2" key="1">
    <citation type="journal article" date="2021" name="BMC Genomics">
        <title>Datura genome reveals duplications of psychoactive alkaloid biosynthetic genes and high mutation rate following tissue culture.</title>
        <authorList>
            <person name="Rajewski A."/>
            <person name="Carter-House D."/>
            <person name="Stajich J."/>
            <person name="Litt A."/>
        </authorList>
    </citation>
    <scope>NUCLEOTIDE SEQUENCE [LARGE SCALE GENOMIC DNA]</scope>
    <source>
        <strain evidence="1">AR-01</strain>
    </source>
</reference>
<dbReference type="EMBL" id="JACEIK010003646">
    <property type="protein sequence ID" value="MCD9642552.1"/>
    <property type="molecule type" value="Genomic_DNA"/>
</dbReference>
<name>A0ABS8V818_DATST</name>